<evidence type="ECO:0000259" key="1">
    <source>
        <dbReference type="Pfam" id="PF11738"/>
    </source>
</evidence>
<dbReference type="Pfam" id="PF11738">
    <property type="entry name" value="DUF3298"/>
    <property type="match status" value="1"/>
</dbReference>
<gene>
    <name evidence="2" type="ORF">QI30_17190</name>
</gene>
<name>A0A433RQ04_9BACL</name>
<proteinExistence type="predicted"/>
<keyword evidence="3" id="KW-1185">Reference proteome</keyword>
<dbReference type="OrthoDB" id="4990at2"/>
<organism evidence="2 3">
    <name type="scientific">Candidatus Kurthia intestinigallinarum</name>
    <dbReference type="NCBI Taxonomy" id="1562256"/>
    <lineage>
        <taxon>Bacteria</taxon>
        <taxon>Bacillati</taxon>
        <taxon>Bacillota</taxon>
        <taxon>Bacilli</taxon>
        <taxon>Bacillales</taxon>
        <taxon>Caryophanaceae</taxon>
        <taxon>Kurthia</taxon>
    </lineage>
</organism>
<dbReference type="Proteomes" id="UP000288623">
    <property type="component" value="Unassembled WGS sequence"/>
</dbReference>
<comment type="caution">
    <text evidence="2">The sequence shown here is derived from an EMBL/GenBank/DDBJ whole genome shotgun (WGS) entry which is preliminary data.</text>
</comment>
<accession>A0A433RQ04</accession>
<protein>
    <submittedName>
        <fullName evidence="2">Anti-sigma factor</fullName>
    </submittedName>
</protein>
<evidence type="ECO:0000313" key="3">
    <source>
        <dbReference type="Proteomes" id="UP000288623"/>
    </source>
</evidence>
<dbReference type="EMBL" id="JTFC01000042">
    <property type="protein sequence ID" value="RUS52493.1"/>
    <property type="molecule type" value="Genomic_DNA"/>
</dbReference>
<dbReference type="InterPro" id="IPR037126">
    <property type="entry name" value="PdaC/RsiV-like_sf"/>
</dbReference>
<dbReference type="AlphaFoldDB" id="A0A433RQ04"/>
<dbReference type="RefSeq" id="WP_126991831.1">
    <property type="nucleotide sequence ID" value="NZ_JTFC01000042.1"/>
</dbReference>
<dbReference type="InterPro" id="IPR021729">
    <property type="entry name" value="DUF3298"/>
</dbReference>
<dbReference type="Gene3D" id="3.90.640.20">
    <property type="entry name" value="Heat-shock cognate protein, ATPase"/>
    <property type="match status" value="1"/>
</dbReference>
<sequence length="280" mass="31787">MNKKLHELREEYKNIPIPVELDKLVTEALHEKPKKKRFVWPMTSVAAATVFVASVNLSPAAADTLSKIPGVKELVEVVTFEEVHDGKGTTKIDVATPKVSGLENQTLENNINADYQATTEKLYQEYKQQKGHFAVASDYKTITDHHGILSIEQTILHVQASGYEQKRYVTLDTKNEALITLPSLFKDTSYIEVISEEIIRQMHAQMKADDNKIYFVNPEQEPVDVFKSIHKNQQFYINDKGKLVISFDEYDVAPGYMGAVQFVIPTKVIQSILVGDRYIR</sequence>
<evidence type="ECO:0000313" key="2">
    <source>
        <dbReference type="EMBL" id="RUS52493.1"/>
    </source>
</evidence>
<feature type="domain" description="DUF3298" evidence="1">
    <location>
        <begin position="184"/>
        <end position="266"/>
    </location>
</feature>
<dbReference type="Gene3D" id="3.30.565.40">
    <property type="entry name" value="Fervidobacterium nodosum Rt17-B1 like"/>
    <property type="match status" value="1"/>
</dbReference>
<reference evidence="2 3" key="1">
    <citation type="submission" date="2014-11" db="EMBL/GenBank/DDBJ databases">
        <title>Genome sequence and analysis of novel Kurthia sp.</title>
        <authorList>
            <person name="Lawson J.N."/>
            <person name="Gonzalez J.E."/>
            <person name="Rinauldi L."/>
            <person name="Xuan Z."/>
            <person name="Firman A."/>
            <person name="Shaddox L."/>
            <person name="Trudeau A."/>
            <person name="Shah S."/>
            <person name="Reiman D."/>
        </authorList>
    </citation>
    <scope>NUCLEOTIDE SEQUENCE [LARGE SCALE GENOMIC DNA]</scope>
    <source>
        <strain evidence="2 3">3B1D</strain>
    </source>
</reference>